<dbReference type="Gene3D" id="1.10.10.10">
    <property type="entry name" value="Winged helix-like DNA-binding domain superfamily/Winged helix DNA-binding domain"/>
    <property type="match status" value="1"/>
</dbReference>
<dbReference type="InterPro" id="IPR036390">
    <property type="entry name" value="WH_DNA-bd_sf"/>
</dbReference>
<dbReference type="EMBL" id="UHBY01000003">
    <property type="protein sequence ID" value="SUL32527.1"/>
    <property type="molecule type" value="Genomic_DNA"/>
</dbReference>
<keyword evidence="2" id="KW-0238">DNA-binding</keyword>
<feature type="domain" description="HTH gntR-type" evidence="4">
    <location>
        <begin position="4"/>
        <end position="74"/>
    </location>
</feature>
<keyword evidence="1" id="KW-0805">Transcription regulation</keyword>
<dbReference type="PANTHER" id="PTHR44846">
    <property type="entry name" value="MANNOSYL-D-GLYCERATE TRANSPORT/METABOLISM SYSTEM REPRESSOR MNGR-RELATED"/>
    <property type="match status" value="1"/>
</dbReference>
<dbReference type="PRINTS" id="PR00035">
    <property type="entry name" value="HTHGNTR"/>
</dbReference>
<dbReference type="SMART" id="SM00345">
    <property type="entry name" value="HTH_GNTR"/>
    <property type="match status" value="1"/>
</dbReference>
<dbReference type="GO" id="GO:0003677">
    <property type="term" value="F:DNA binding"/>
    <property type="evidence" value="ECO:0007669"/>
    <property type="project" value="UniProtKB-KW"/>
</dbReference>
<evidence type="ECO:0000313" key="6">
    <source>
        <dbReference type="Proteomes" id="UP000254116"/>
    </source>
</evidence>
<evidence type="ECO:0000259" key="4">
    <source>
        <dbReference type="PROSITE" id="PS50949"/>
    </source>
</evidence>
<evidence type="ECO:0000256" key="2">
    <source>
        <dbReference type="ARBA" id="ARBA00023125"/>
    </source>
</evidence>
<sequence>MAKQKKFMKIYEALKEDILNGQIQYGEQIPSEHDLVQLYQSSRETVRKALDLLALDGMIQRFMVKGHLSFIRRLQSFHFLNLLVLKNARRMGVAYLTEVVVNELLKRMKFQKFNML</sequence>
<dbReference type="AlphaFoldDB" id="A0A380EDW0"/>
<dbReference type="GO" id="GO:0045892">
    <property type="term" value="P:negative regulation of DNA-templated transcription"/>
    <property type="evidence" value="ECO:0007669"/>
    <property type="project" value="TreeGrafter"/>
</dbReference>
<gene>
    <name evidence="5" type="primary">treR_1</name>
    <name evidence="5" type="ORF">NCTC10702_00860</name>
</gene>
<dbReference type="SUPFAM" id="SSF46785">
    <property type="entry name" value="Winged helix' DNA-binding domain"/>
    <property type="match status" value="1"/>
</dbReference>
<dbReference type="InterPro" id="IPR000524">
    <property type="entry name" value="Tscrpt_reg_HTH_GntR"/>
</dbReference>
<dbReference type="Pfam" id="PF00392">
    <property type="entry name" value="GntR"/>
    <property type="match status" value="1"/>
</dbReference>
<dbReference type="CDD" id="cd07377">
    <property type="entry name" value="WHTH_GntR"/>
    <property type="match status" value="1"/>
</dbReference>
<dbReference type="Proteomes" id="UP000254116">
    <property type="component" value="Unassembled WGS sequence"/>
</dbReference>
<keyword evidence="3" id="KW-0804">Transcription</keyword>
<organism evidence="5 6">
    <name type="scientific">Staphylococcus aureus</name>
    <dbReference type="NCBI Taxonomy" id="1280"/>
    <lineage>
        <taxon>Bacteria</taxon>
        <taxon>Bacillati</taxon>
        <taxon>Bacillota</taxon>
        <taxon>Bacilli</taxon>
        <taxon>Bacillales</taxon>
        <taxon>Staphylococcaceae</taxon>
        <taxon>Staphylococcus</taxon>
    </lineage>
</organism>
<protein>
    <submittedName>
        <fullName evidence="5">Trehalose operon transcriptional repressor</fullName>
    </submittedName>
</protein>
<accession>A0A380EDW0</accession>
<dbReference type="GO" id="GO:0003700">
    <property type="term" value="F:DNA-binding transcription factor activity"/>
    <property type="evidence" value="ECO:0007669"/>
    <property type="project" value="InterPro"/>
</dbReference>
<proteinExistence type="predicted"/>
<reference evidence="5 6" key="1">
    <citation type="submission" date="2018-06" db="EMBL/GenBank/DDBJ databases">
        <authorList>
            <consortium name="Pathogen Informatics"/>
            <person name="Doyle S."/>
        </authorList>
    </citation>
    <scope>NUCLEOTIDE SEQUENCE [LARGE SCALE GENOMIC DNA]</scope>
    <source>
        <strain evidence="5 6">NCTC10702</strain>
    </source>
</reference>
<evidence type="ECO:0000313" key="5">
    <source>
        <dbReference type="EMBL" id="SUL32527.1"/>
    </source>
</evidence>
<evidence type="ECO:0000256" key="3">
    <source>
        <dbReference type="ARBA" id="ARBA00023163"/>
    </source>
</evidence>
<evidence type="ECO:0000256" key="1">
    <source>
        <dbReference type="ARBA" id="ARBA00023015"/>
    </source>
</evidence>
<name>A0A380EDW0_STAAU</name>
<dbReference type="InterPro" id="IPR050679">
    <property type="entry name" value="Bact_HTH_transcr_reg"/>
</dbReference>
<dbReference type="PROSITE" id="PS50949">
    <property type="entry name" value="HTH_GNTR"/>
    <property type="match status" value="1"/>
</dbReference>
<dbReference type="PANTHER" id="PTHR44846:SF12">
    <property type="entry name" value="HTH-TYPE TRANSCRIPTIONAL REGULATOR TRER"/>
    <property type="match status" value="1"/>
</dbReference>
<dbReference type="InterPro" id="IPR036388">
    <property type="entry name" value="WH-like_DNA-bd_sf"/>
</dbReference>